<dbReference type="Gene3D" id="3.30.420.140">
    <property type="entry name" value="YqgF/RNase H-like domain"/>
    <property type="match status" value="1"/>
</dbReference>
<evidence type="ECO:0000313" key="3">
    <source>
        <dbReference type="EMBL" id="ROP36829.1"/>
    </source>
</evidence>
<dbReference type="FunFam" id="1.10.10.650:FF:000001">
    <property type="entry name" value="S1 RNA-binding domain 1"/>
    <property type="match status" value="1"/>
</dbReference>
<dbReference type="GO" id="GO:0005737">
    <property type="term" value="C:cytoplasm"/>
    <property type="evidence" value="ECO:0007669"/>
    <property type="project" value="UniProtKB-ARBA"/>
</dbReference>
<evidence type="ECO:0000256" key="1">
    <source>
        <dbReference type="SAM" id="MobiDB-lite"/>
    </source>
</evidence>
<dbReference type="Pfam" id="PF17674">
    <property type="entry name" value="HHH_9"/>
    <property type="match status" value="1"/>
</dbReference>
<dbReference type="InterPro" id="IPR044146">
    <property type="entry name" value="S1_Tex"/>
</dbReference>
<dbReference type="Pfam" id="PF00575">
    <property type="entry name" value="S1"/>
    <property type="match status" value="1"/>
</dbReference>
<dbReference type="Pfam" id="PF12836">
    <property type="entry name" value="HHH_3"/>
    <property type="match status" value="1"/>
</dbReference>
<dbReference type="Gene3D" id="2.40.50.140">
    <property type="entry name" value="Nucleic acid-binding proteins"/>
    <property type="match status" value="1"/>
</dbReference>
<name>A0A3N1H2U5_9PSEU</name>
<dbReference type="PROSITE" id="PS50126">
    <property type="entry name" value="S1"/>
    <property type="match status" value="1"/>
</dbReference>
<feature type="domain" description="S1 motif" evidence="2">
    <location>
        <begin position="644"/>
        <end position="713"/>
    </location>
</feature>
<dbReference type="SUPFAM" id="SSF53098">
    <property type="entry name" value="Ribonuclease H-like"/>
    <property type="match status" value="1"/>
</dbReference>
<dbReference type="SUPFAM" id="SSF47781">
    <property type="entry name" value="RuvA domain 2-like"/>
    <property type="match status" value="2"/>
</dbReference>
<dbReference type="Proteomes" id="UP000268727">
    <property type="component" value="Unassembled WGS sequence"/>
</dbReference>
<dbReference type="AlphaFoldDB" id="A0A3N1H2U5"/>
<protein>
    <recommendedName>
        <fullName evidence="2">S1 motif domain-containing protein</fullName>
    </recommendedName>
</protein>
<dbReference type="SUPFAM" id="SSF50249">
    <property type="entry name" value="Nucleic acid-binding proteins"/>
    <property type="match status" value="1"/>
</dbReference>
<dbReference type="CDD" id="cd05685">
    <property type="entry name" value="S1_Tex"/>
    <property type="match status" value="1"/>
</dbReference>
<proteinExistence type="predicted"/>
<dbReference type="InterPro" id="IPR032639">
    <property type="entry name" value="Tex_YqgF"/>
</dbReference>
<dbReference type="InterPro" id="IPR012337">
    <property type="entry name" value="RNaseH-like_sf"/>
</dbReference>
<dbReference type="GO" id="GO:0006412">
    <property type="term" value="P:translation"/>
    <property type="evidence" value="ECO:0007669"/>
    <property type="project" value="TreeGrafter"/>
</dbReference>
<comment type="caution">
    <text evidence="3">The sequence shown here is derived from an EMBL/GenBank/DDBJ whole genome shotgun (WGS) entry which is preliminary data.</text>
</comment>
<dbReference type="RefSeq" id="WP_123742743.1">
    <property type="nucleotide sequence ID" value="NZ_RJKM01000001.1"/>
</dbReference>
<dbReference type="Pfam" id="PF09371">
    <property type="entry name" value="Tex_N"/>
    <property type="match status" value="1"/>
</dbReference>
<dbReference type="InterPro" id="IPR055179">
    <property type="entry name" value="Tex-like_central_region"/>
</dbReference>
<dbReference type="InterPro" id="IPR003029">
    <property type="entry name" value="S1_domain"/>
</dbReference>
<dbReference type="GO" id="GO:0003735">
    <property type="term" value="F:structural constituent of ribosome"/>
    <property type="evidence" value="ECO:0007669"/>
    <property type="project" value="TreeGrafter"/>
</dbReference>
<dbReference type="InterPro" id="IPR006641">
    <property type="entry name" value="YqgF/RNaseH-like_dom"/>
</dbReference>
<dbReference type="SMART" id="SM00316">
    <property type="entry name" value="S1"/>
    <property type="match status" value="1"/>
</dbReference>
<dbReference type="FunFam" id="1.10.150.310:FF:000001">
    <property type="entry name" value="RNA-binding transcriptional accessory protein"/>
    <property type="match status" value="1"/>
</dbReference>
<feature type="region of interest" description="Disordered" evidence="1">
    <location>
        <begin position="713"/>
        <end position="777"/>
    </location>
</feature>
<dbReference type="Gene3D" id="1.10.10.650">
    <property type="entry name" value="RuvA domain 2-like"/>
    <property type="match status" value="1"/>
</dbReference>
<dbReference type="Pfam" id="PF16921">
    <property type="entry name" value="Tex_YqgF"/>
    <property type="match status" value="1"/>
</dbReference>
<dbReference type="EMBL" id="RJKM01000001">
    <property type="protein sequence ID" value="ROP36829.1"/>
    <property type="molecule type" value="Genomic_DNA"/>
</dbReference>
<dbReference type="Gene3D" id="1.10.3500.10">
    <property type="entry name" value="Tex N-terminal region-like"/>
    <property type="match status" value="1"/>
</dbReference>
<dbReference type="FunFam" id="2.40.50.140:FF:000051">
    <property type="entry name" value="RNA-binding transcriptional accessory protein"/>
    <property type="match status" value="1"/>
</dbReference>
<dbReference type="InterPro" id="IPR023323">
    <property type="entry name" value="Tex-like_dom_sf"/>
</dbReference>
<dbReference type="OrthoDB" id="9804714at2"/>
<dbReference type="GO" id="GO:0006139">
    <property type="term" value="P:nucleobase-containing compound metabolic process"/>
    <property type="evidence" value="ECO:0007669"/>
    <property type="project" value="InterPro"/>
</dbReference>
<dbReference type="FunFam" id="3.30.420.140:FF:000001">
    <property type="entry name" value="RNA-binding transcriptional accessory protein"/>
    <property type="match status" value="1"/>
</dbReference>
<dbReference type="GO" id="GO:0003729">
    <property type="term" value="F:mRNA binding"/>
    <property type="evidence" value="ECO:0007669"/>
    <property type="project" value="UniProtKB-ARBA"/>
</dbReference>
<dbReference type="InterPro" id="IPR012340">
    <property type="entry name" value="NA-bd_OB-fold"/>
</dbReference>
<evidence type="ECO:0000313" key="4">
    <source>
        <dbReference type="Proteomes" id="UP000268727"/>
    </source>
</evidence>
<keyword evidence="4" id="KW-1185">Reference proteome</keyword>
<dbReference type="Gene3D" id="1.10.150.310">
    <property type="entry name" value="Tex RuvX-like domain-like"/>
    <property type="match status" value="1"/>
</dbReference>
<dbReference type="PANTHER" id="PTHR10724:SF10">
    <property type="entry name" value="S1 RNA-BINDING DOMAIN-CONTAINING PROTEIN 1"/>
    <property type="match status" value="1"/>
</dbReference>
<dbReference type="InterPro" id="IPR037027">
    <property type="entry name" value="YqgF/RNaseH-like_dom_sf"/>
</dbReference>
<reference evidence="3 4" key="1">
    <citation type="submission" date="2018-11" db="EMBL/GenBank/DDBJ databases">
        <title>Sequencing the genomes of 1000 actinobacteria strains.</title>
        <authorList>
            <person name="Klenk H.-P."/>
        </authorList>
    </citation>
    <scope>NUCLEOTIDE SEQUENCE [LARGE SCALE GENOMIC DNA]</scope>
    <source>
        <strain evidence="3 4">DSM 44231</strain>
    </source>
</reference>
<dbReference type="InterPro" id="IPR010994">
    <property type="entry name" value="RuvA_2-like"/>
</dbReference>
<dbReference type="InterPro" id="IPR018974">
    <property type="entry name" value="Tex-like_N"/>
</dbReference>
<evidence type="ECO:0000259" key="2">
    <source>
        <dbReference type="PROSITE" id="PS50126"/>
    </source>
</evidence>
<dbReference type="Pfam" id="PF22706">
    <property type="entry name" value="Tex_central_region"/>
    <property type="match status" value="1"/>
</dbReference>
<dbReference type="InterPro" id="IPR041692">
    <property type="entry name" value="HHH_9"/>
</dbReference>
<dbReference type="InterPro" id="IPR050437">
    <property type="entry name" value="Ribos_protein_bS1-like"/>
</dbReference>
<feature type="compositionally biased region" description="Low complexity" evidence="1">
    <location>
        <begin position="757"/>
        <end position="766"/>
    </location>
</feature>
<accession>A0A3N1H2U5</accession>
<dbReference type="InterPro" id="IPR023319">
    <property type="entry name" value="Tex-like_HTH_dom_sf"/>
</dbReference>
<organism evidence="3 4">
    <name type="scientific">Saccharothrix texasensis</name>
    <dbReference type="NCBI Taxonomy" id="103734"/>
    <lineage>
        <taxon>Bacteria</taxon>
        <taxon>Bacillati</taxon>
        <taxon>Actinomycetota</taxon>
        <taxon>Actinomycetes</taxon>
        <taxon>Pseudonocardiales</taxon>
        <taxon>Pseudonocardiaceae</taxon>
        <taxon>Saccharothrix</taxon>
    </lineage>
</organism>
<dbReference type="PANTHER" id="PTHR10724">
    <property type="entry name" value="30S RIBOSOMAL PROTEIN S1"/>
    <property type="match status" value="1"/>
</dbReference>
<gene>
    <name evidence="3" type="ORF">EDD40_2108</name>
</gene>
<dbReference type="SUPFAM" id="SSF158832">
    <property type="entry name" value="Tex N-terminal region-like"/>
    <property type="match status" value="1"/>
</dbReference>
<dbReference type="SMART" id="SM00732">
    <property type="entry name" value="YqgFc"/>
    <property type="match status" value="1"/>
</dbReference>
<sequence>MTTAIHQRIAEELGVRAGQVSAAVDLLDGGSTVPFIARYRKEATGALDDTQLRTLEERLGYLRELEERRAAVLESVRSQGKLDEALEASILAADSKARLEDLYLPYKPKRRTKAQIAREQGLEPLAEGLLDDPTQDPQEVAKAFVTEEVADVAAALLGARAILVERFGEDGDLIGELRERMWTQGRLASKVREGKEEDGAKFADYFDFSEPFGKLPSHRILALLRGEKEEVLDLQFDPADEDEPTGYEARIASRFGVDDRGRPADRWLGDTVRWAWRTRILVHLGIDLRSRLRAFAEDEAVKVFASNLRDLLLAAPAGTRATMGLDPGFRTGVKVAVVDATGKVVDTDVIYPHVPANRWDESIAKLAVLARKHDVELISIGNGTASRETDKLAVELLKRHPELKLTKAVVSEAGASVYSASAFASAELPGMDVSLRGAVSIARRLQDPLAELVKIDPKSIGVGQYQHDLSETKLSKSLDAVVEDCVNAVGVDLNTASAPLLTRVSGITAGLAENIVQHRDSNGPFRSRRALKDVARLGPKAFEQCAGFLRIPNGDDPLDASSVHPEAYPVVRRMQERVGGEQLIGNTAVLKSLRPQEFVDDTFGLPTVTDILRELEKPGRDPRPAFKTATFAEGVEKIADLKPGMVLEGVVTNVAAFGAFVDVGVHQDGLVHISALSNTYVKDPRDVVKSGDVVRVKVLEVDIPRKRIGLTLRLEDEPGRKPPREQRDDRRGGDGQRGGQRNGGGQRGGGKPRQQERPPANGAMAEALRRAGLGGAK</sequence>
<feature type="compositionally biased region" description="Gly residues" evidence="1">
    <location>
        <begin position="735"/>
        <end position="751"/>
    </location>
</feature>
<feature type="compositionally biased region" description="Basic and acidic residues" evidence="1">
    <location>
        <begin position="713"/>
        <end position="734"/>
    </location>
</feature>